<evidence type="ECO:0000256" key="4">
    <source>
        <dbReference type="ARBA" id="ARBA00022989"/>
    </source>
</evidence>
<evidence type="ECO:0000256" key="2">
    <source>
        <dbReference type="ARBA" id="ARBA00022475"/>
    </source>
</evidence>
<keyword evidence="3 6" id="KW-0812">Transmembrane</keyword>
<comment type="subcellular location">
    <subcellularLocation>
        <location evidence="1">Cell membrane</location>
        <topology evidence="1">Multi-pass membrane protein</topology>
    </subcellularLocation>
</comment>
<evidence type="ECO:0000256" key="3">
    <source>
        <dbReference type="ARBA" id="ARBA00022692"/>
    </source>
</evidence>
<dbReference type="HOGENOM" id="CLU_079569_1_0_4"/>
<evidence type="ECO:0000313" key="7">
    <source>
        <dbReference type="EMBL" id="ABB11384.1"/>
    </source>
</evidence>
<gene>
    <name evidence="7" type="ordered locus">Bcep18194_B1270</name>
</gene>
<feature type="transmembrane region" description="Helical" evidence="6">
    <location>
        <begin position="149"/>
        <end position="166"/>
    </location>
</feature>
<dbReference type="Proteomes" id="UP000002705">
    <property type="component" value="Chromosome 2"/>
</dbReference>
<name>Q397H7_BURL3</name>
<accession>Q397H7</accession>
<dbReference type="PANTHER" id="PTHR30086:SF20">
    <property type="entry name" value="ARGININE EXPORTER PROTEIN ARGO-RELATED"/>
    <property type="match status" value="1"/>
</dbReference>
<feature type="transmembrane region" description="Helical" evidence="6">
    <location>
        <begin position="208"/>
        <end position="226"/>
    </location>
</feature>
<sequence length="227" mass="23759">MAGIKSFRCRNGRGAGKTELRRRQPGASVPFRDYLPLMLFVIVSTVTPGGATTLATASGAHFGYRRSLPLMAGIAAGLASMAAAAAAGLGGVLLALPALQLAMKALGSVYLVWLAVRIGRGGKPRLDAAVHRPQGFVSGVWMLWHNPKGWAMTLGAAASFAALASGPARLGVLLGLAFGVAAMASLSLWCFAGLLFARVLRTERQWRWLNAGLGVLLVVSIVPMWLP</sequence>
<dbReference type="PANTHER" id="PTHR30086">
    <property type="entry name" value="ARGININE EXPORTER PROTEIN ARGO"/>
    <property type="match status" value="1"/>
</dbReference>
<keyword evidence="5 6" id="KW-0472">Membrane</keyword>
<evidence type="ECO:0000256" key="1">
    <source>
        <dbReference type="ARBA" id="ARBA00004651"/>
    </source>
</evidence>
<keyword evidence="4 6" id="KW-1133">Transmembrane helix</keyword>
<evidence type="ECO:0000256" key="5">
    <source>
        <dbReference type="ARBA" id="ARBA00023136"/>
    </source>
</evidence>
<dbReference type="KEGG" id="bur:Bcep18194_B1270"/>
<feature type="transmembrane region" description="Helical" evidence="6">
    <location>
        <begin position="34"/>
        <end position="56"/>
    </location>
</feature>
<feature type="transmembrane region" description="Helical" evidence="6">
    <location>
        <begin position="172"/>
        <end position="196"/>
    </location>
</feature>
<proteinExistence type="predicted"/>
<organism evidence="7 8">
    <name type="scientific">Burkholderia lata (strain ATCC 17760 / DSM 23089 / LMG 22485 / NCIMB 9086 / R18194 / 383)</name>
    <dbReference type="NCBI Taxonomy" id="482957"/>
    <lineage>
        <taxon>Bacteria</taxon>
        <taxon>Pseudomonadati</taxon>
        <taxon>Pseudomonadota</taxon>
        <taxon>Betaproteobacteria</taxon>
        <taxon>Burkholderiales</taxon>
        <taxon>Burkholderiaceae</taxon>
        <taxon>Burkholderia</taxon>
        <taxon>Burkholderia cepacia complex</taxon>
    </lineage>
</organism>
<evidence type="ECO:0000256" key="6">
    <source>
        <dbReference type="SAM" id="Phobius"/>
    </source>
</evidence>
<reference evidence="7" key="1">
    <citation type="submission" date="2005-10" db="EMBL/GenBank/DDBJ databases">
        <title>Complete sequence of chromosome 2 of Burkholderia sp. 383.</title>
        <authorList>
            <consortium name="US DOE Joint Genome Institute"/>
            <person name="Copeland A."/>
            <person name="Lucas S."/>
            <person name="Lapidus A."/>
            <person name="Barry K."/>
            <person name="Detter J.C."/>
            <person name="Glavina T."/>
            <person name="Hammon N."/>
            <person name="Israni S."/>
            <person name="Pitluck S."/>
            <person name="Chain P."/>
            <person name="Malfatti S."/>
            <person name="Shin M."/>
            <person name="Vergez L."/>
            <person name="Schmutz J."/>
            <person name="Larimer F."/>
            <person name="Land M."/>
            <person name="Kyrpides N."/>
            <person name="Lykidis A."/>
            <person name="Richardson P."/>
        </authorList>
    </citation>
    <scope>NUCLEOTIDE SEQUENCE [LARGE SCALE GENOMIC DNA]</scope>
    <source>
        <strain evidence="7">383</strain>
    </source>
</reference>
<dbReference type="Pfam" id="PF01810">
    <property type="entry name" value="LysE"/>
    <property type="match status" value="1"/>
</dbReference>
<dbReference type="PATRIC" id="fig|482957.22.peg.4946"/>
<keyword evidence="2" id="KW-1003">Cell membrane</keyword>
<dbReference type="GO" id="GO:0005886">
    <property type="term" value="C:plasma membrane"/>
    <property type="evidence" value="ECO:0007669"/>
    <property type="project" value="UniProtKB-SubCell"/>
</dbReference>
<dbReference type="EMBL" id="CP000152">
    <property type="protein sequence ID" value="ABB11384.1"/>
    <property type="molecule type" value="Genomic_DNA"/>
</dbReference>
<keyword evidence="8" id="KW-1185">Reference proteome</keyword>
<dbReference type="GO" id="GO:0015171">
    <property type="term" value="F:amino acid transmembrane transporter activity"/>
    <property type="evidence" value="ECO:0007669"/>
    <property type="project" value="TreeGrafter"/>
</dbReference>
<evidence type="ECO:0000313" key="8">
    <source>
        <dbReference type="Proteomes" id="UP000002705"/>
    </source>
</evidence>
<dbReference type="AlphaFoldDB" id="Q397H7"/>
<dbReference type="GO" id="GO:0033228">
    <property type="term" value="P:cysteine export across plasma membrane"/>
    <property type="evidence" value="ECO:0007669"/>
    <property type="project" value="TreeGrafter"/>
</dbReference>
<protein>
    <submittedName>
        <fullName evidence="7">Threonine efflux protein-like protein</fullName>
    </submittedName>
</protein>
<feature type="transmembrane region" description="Helical" evidence="6">
    <location>
        <begin position="68"/>
        <end position="89"/>
    </location>
</feature>
<dbReference type="InterPro" id="IPR001123">
    <property type="entry name" value="LeuE-type"/>
</dbReference>